<organism evidence="1 2">
    <name type="scientific">Trichococcus palustris</name>
    <dbReference type="NCBI Taxonomy" id="140314"/>
    <lineage>
        <taxon>Bacteria</taxon>
        <taxon>Bacillati</taxon>
        <taxon>Bacillota</taxon>
        <taxon>Bacilli</taxon>
        <taxon>Lactobacillales</taxon>
        <taxon>Carnobacteriaceae</taxon>
        <taxon>Trichococcus</taxon>
    </lineage>
</organism>
<gene>
    <name evidence="1" type="ORF">Tpal_1224</name>
</gene>
<dbReference type="RefSeq" id="WP_179193087.1">
    <property type="nucleotide sequence ID" value="NZ_FJNE01000003.1"/>
</dbReference>
<dbReference type="STRING" id="140314.SAMN04488076_11267"/>
<evidence type="ECO:0000313" key="1">
    <source>
        <dbReference type="EMBL" id="CZQ90183.1"/>
    </source>
</evidence>
<dbReference type="EMBL" id="FJNE01000003">
    <property type="protein sequence ID" value="CZQ90183.1"/>
    <property type="molecule type" value="Genomic_DNA"/>
</dbReference>
<name>A0A143YGJ9_9LACT</name>
<sequence length="49" mass="5869">MKIKMDEEAASNKRVYSFFLRLITVKRIKEMETRTRMVNPPFQPPMATH</sequence>
<dbReference type="AlphaFoldDB" id="A0A143YGJ9"/>
<keyword evidence="2" id="KW-1185">Reference proteome</keyword>
<reference evidence="1 2" key="1">
    <citation type="submission" date="2016-02" db="EMBL/GenBank/DDBJ databases">
        <authorList>
            <person name="Wen L."/>
            <person name="He K."/>
            <person name="Yang H."/>
        </authorList>
    </citation>
    <scope>NUCLEOTIDE SEQUENCE [LARGE SCALE GENOMIC DNA]</scope>
    <source>
        <strain evidence="1">Trichococcus palustris</strain>
    </source>
</reference>
<protein>
    <submittedName>
        <fullName evidence="1">Uncharacterized protein</fullName>
    </submittedName>
</protein>
<accession>A0A143YGJ9</accession>
<dbReference type="Proteomes" id="UP000242754">
    <property type="component" value="Unassembled WGS sequence"/>
</dbReference>
<proteinExistence type="predicted"/>
<evidence type="ECO:0000313" key="2">
    <source>
        <dbReference type="Proteomes" id="UP000242754"/>
    </source>
</evidence>